<reference evidence="1 2" key="1">
    <citation type="submission" date="2012-04" db="EMBL/GenBank/DDBJ databases">
        <title>The Genome Sequence of Saprolegnia declina VS20.</title>
        <authorList>
            <consortium name="The Broad Institute Genome Sequencing Platform"/>
            <person name="Russ C."/>
            <person name="Nusbaum C."/>
            <person name="Tyler B."/>
            <person name="van West P."/>
            <person name="Dieguez-Uribeondo J."/>
            <person name="de Bruijn I."/>
            <person name="Tripathy S."/>
            <person name="Jiang R."/>
            <person name="Young S.K."/>
            <person name="Zeng Q."/>
            <person name="Gargeya S."/>
            <person name="Fitzgerald M."/>
            <person name="Haas B."/>
            <person name="Abouelleil A."/>
            <person name="Alvarado L."/>
            <person name="Arachchi H.M."/>
            <person name="Berlin A."/>
            <person name="Chapman S.B."/>
            <person name="Goldberg J."/>
            <person name="Griggs A."/>
            <person name="Gujja S."/>
            <person name="Hansen M."/>
            <person name="Howarth C."/>
            <person name="Imamovic A."/>
            <person name="Larimer J."/>
            <person name="McCowen C."/>
            <person name="Montmayeur A."/>
            <person name="Murphy C."/>
            <person name="Neiman D."/>
            <person name="Pearson M."/>
            <person name="Priest M."/>
            <person name="Roberts A."/>
            <person name="Saif S."/>
            <person name="Shea T."/>
            <person name="Sisk P."/>
            <person name="Sykes S."/>
            <person name="Wortman J."/>
            <person name="Nusbaum C."/>
            <person name="Birren B."/>
        </authorList>
    </citation>
    <scope>NUCLEOTIDE SEQUENCE [LARGE SCALE GENOMIC DNA]</scope>
    <source>
        <strain evidence="1 2">VS20</strain>
    </source>
</reference>
<evidence type="ECO:0000313" key="2">
    <source>
        <dbReference type="Proteomes" id="UP000030762"/>
    </source>
</evidence>
<feature type="non-terminal residue" evidence="1">
    <location>
        <position position="54"/>
    </location>
</feature>
<protein>
    <submittedName>
        <fullName evidence="1">Uncharacterized protein</fullName>
    </submittedName>
</protein>
<evidence type="ECO:0000313" key="1">
    <source>
        <dbReference type="EMBL" id="EQC26784.1"/>
    </source>
</evidence>
<dbReference type="GeneID" id="19956161"/>
<name>T0PMZ3_SAPDV</name>
<dbReference type="VEuPathDB" id="FungiDB:SDRG_15434"/>
<proteinExistence type="predicted"/>
<dbReference type="InParanoid" id="T0PMZ3"/>
<dbReference type="OrthoDB" id="77362at2759"/>
<accession>T0PMZ3</accession>
<dbReference type="Proteomes" id="UP000030762">
    <property type="component" value="Unassembled WGS sequence"/>
</dbReference>
<sequence length="54" mass="6633">MVEVDDMLDNPRFNQWFISNLRCSQASFRRLVDVLRNYMADYKFPRSKHSFKKM</sequence>
<dbReference type="EMBL" id="JH767222">
    <property type="protein sequence ID" value="EQC26784.1"/>
    <property type="molecule type" value="Genomic_DNA"/>
</dbReference>
<dbReference type="AlphaFoldDB" id="T0PMZ3"/>
<gene>
    <name evidence="1" type="ORF">SDRG_15434</name>
</gene>
<keyword evidence="2" id="KW-1185">Reference proteome</keyword>
<dbReference type="RefSeq" id="XP_008619827.1">
    <property type="nucleotide sequence ID" value="XM_008621605.1"/>
</dbReference>
<organism evidence="1 2">
    <name type="scientific">Saprolegnia diclina (strain VS20)</name>
    <dbReference type="NCBI Taxonomy" id="1156394"/>
    <lineage>
        <taxon>Eukaryota</taxon>
        <taxon>Sar</taxon>
        <taxon>Stramenopiles</taxon>
        <taxon>Oomycota</taxon>
        <taxon>Saprolegniomycetes</taxon>
        <taxon>Saprolegniales</taxon>
        <taxon>Saprolegniaceae</taxon>
        <taxon>Saprolegnia</taxon>
    </lineage>
</organism>